<dbReference type="EMBL" id="CP119326">
    <property type="protein sequence ID" value="WEK40073.1"/>
    <property type="molecule type" value="Genomic_DNA"/>
</dbReference>
<dbReference type="Gene3D" id="1.10.3210.10">
    <property type="entry name" value="Hypothetical protein af1432"/>
    <property type="match status" value="1"/>
</dbReference>
<dbReference type="InterPro" id="IPR052567">
    <property type="entry name" value="OP_Dioxygenase"/>
</dbReference>
<reference evidence="2" key="1">
    <citation type="submission" date="2023-03" db="EMBL/GenBank/DDBJ databases">
        <title>Andean soil-derived lignocellulolytic bacterial consortium as a source of novel taxa and putative plastic-active enzymes.</title>
        <authorList>
            <person name="Diaz-Garcia L."/>
            <person name="Chuvochina M."/>
            <person name="Feuerriegel G."/>
            <person name="Bunk B."/>
            <person name="Sproer C."/>
            <person name="Streit W.R."/>
            <person name="Rodriguez L.M."/>
            <person name="Overmann J."/>
            <person name="Jimenez D.J."/>
        </authorList>
    </citation>
    <scope>NUCLEOTIDE SEQUENCE</scope>
    <source>
        <strain evidence="2">MAG 833</strain>
    </source>
</reference>
<organism evidence="2 3">
    <name type="scientific">Candidatus Brevundimonas colombiensis</name>
    <dbReference type="NCBI Taxonomy" id="3121376"/>
    <lineage>
        <taxon>Bacteria</taxon>
        <taxon>Pseudomonadati</taxon>
        <taxon>Pseudomonadota</taxon>
        <taxon>Alphaproteobacteria</taxon>
        <taxon>Caulobacterales</taxon>
        <taxon>Caulobacteraceae</taxon>
        <taxon>Brevundimonas</taxon>
    </lineage>
</organism>
<accession>A0AAJ5X0R5</accession>
<name>A0AAJ5X0R5_9CAUL</name>
<evidence type="ECO:0000313" key="2">
    <source>
        <dbReference type="EMBL" id="WEK40073.1"/>
    </source>
</evidence>
<dbReference type="SUPFAM" id="SSF109604">
    <property type="entry name" value="HD-domain/PDEase-like"/>
    <property type="match status" value="1"/>
</dbReference>
<sequence length="202" mass="21799">MTSPVDADAFFAELSDLFTRLGGLHYGEDVTQLEHAVQTAHHARVDGAPDALIAAALLHDVGHMMQKAGEDAADRGIDTRHEHISAGYLGRAFGPDVTEPVRLHVAAKRCLATTAPGYVDRLSAASLQSLALQGGPMTPAEVEEFMALPAAEAALRLRRYDELGKAQGVEVAGFETYRELLCDLINRRADVSFSFQRMGVVE</sequence>
<dbReference type="Proteomes" id="UP001213664">
    <property type="component" value="Chromosome"/>
</dbReference>
<proteinExistence type="predicted"/>
<feature type="domain" description="HD" evidence="1">
    <location>
        <begin position="34"/>
        <end position="96"/>
    </location>
</feature>
<dbReference type="Pfam" id="PF01966">
    <property type="entry name" value="HD"/>
    <property type="match status" value="1"/>
</dbReference>
<dbReference type="PANTHER" id="PTHR40202:SF1">
    <property type="entry name" value="HD DOMAIN-CONTAINING PROTEIN"/>
    <property type="match status" value="1"/>
</dbReference>
<evidence type="ECO:0000313" key="3">
    <source>
        <dbReference type="Proteomes" id="UP001213664"/>
    </source>
</evidence>
<gene>
    <name evidence="2" type="ORF">P0Y50_00270</name>
</gene>
<dbReference type="CDD" id="cd00077">
    <property type="entry name" value="HDc"/>
    <property type="match status" value="1"/>
</dbReference>
<dbReference type="InterPro" id="IPR006674">
    <property type="entry name" value="HD_domain"/>
</dbReference>
<protein>
    <submittedName>
        <fullName evidence="2">Inositol oxygenase family protein</fullName>
    </submittedName>
</protein>
<dbReference type="PANTHER" id="PTHR40202">
    <property type="match status" value="1"/>
</dbReference>
<dbReference type="AlphaFoldDB" id="A0AAJ5X0R5"/>
<dbReference type="InterPro" id="IPR003607">
    <property type="entry name" value="HD/PDEase_dom"/>
</dbReference>
<evidence type="ECO:0000259" key="1">
    <source>
        <dbReference type="Pfam" id="PF01966"/>
    </source>
</evidence>